<dbReference type="AlphaFoldDB" id="A0A9N9T2U1"/>
<dbReference type="EMBL" id="OU898281">
    <property type="protein sequence ID" value="CAG9835776.1"/>
    <property type="molecule type" value="Genomic_DNA"/>
</dbReference>
<organism evidence="2 3">
    <name type="scientific">Diabrotica balteata</name>
    <name type="common">Banded cucumber beetle</name>
    <dbReference type="NCBI Taxonomy" id="107213"/>
    <lineage>
        <taxon>Eukaryota</taxon>
        <taxon>Metazoa</taxon>
        <taxon>Ecdysozoa</taxon>
        <taxon>Arthropoda</taxon>
        <taxon>Hexapoda</taxon>
        <taxon>Insecta</taxon>
        <taxon>Pterygota</taxon>
        <taxon>Neoptera</taxon>
        <taxon>Endopterygota</taxon>
        <taxon>Coleoptera</taxon>
        <taxon>Polyphaga</taxon>
        <taxon>Cucujiformia</taxon>
        <taxon>Chrysomeloidea</taxon>
        <taxon>Chrysomelidae</taxon>
        <taxon>Galerucinae</taxon>
        <taxon>Diabroticina</taxon>
        <taxon>Diabroticites</taxon>
        <taxon>Diabrotica</taxon>
    </lineage>
</organism>
<evidence type="ECO:0000313" key="3">
    <source>
        <dbReference type="Proteomes" id="UP001153709"/>
    </source>
</evidence>
<name>A0A9N9T2U1_DIABA</name>
<accession>A0A9N9T2U1</accession>
<feature type="coiled-coil region" evidence="1">
    <location>
        <begin position="18"/>
        <end position="48"/>
    </location>
</feature>
<gene>
    <name evidence="2" type="ORF">DIABBA_LOCUS8940</name>
</gene>
<keyword evidence="3" id="KW-1185">Reference proteome</keyword>
<keyword evidence="1" id="KW-0175">Coiled coil</keyword>
<sequence length="506" mass="59201">MDTDKDCKLIQDETQKMMELLEHQMEEISCLEENIRKNENHFKNLESSVKDFKVTVNKNFANFENRTILKTHLEDMNKEFMSAAQTLYATIIPLTKVIEVEDSKMNEMSKKIEENEGNYNVIVEKVKEEKNKLLQAIEDNRKINFEKEKSRKSLVDENDSLKLELESLNIKIKEIKEKLDPLNSKEDAAALRTDITRLNIDNEKLGKEILELETFRQAKIEKLTEKGIIPTNLTERYKEVSQLQDELKTAVNVLETSLLEQKSSETLLFELDGELKKTENELETLRANADLNEIESIENRFAQEIQSYGEILYKHETRLTLNKNLDMELTQKIEAYKNDINLIDSDIQMLETTIKTLEERPDEDIYQLMKSNEEYLEELTSKHNNLNEEHFVCLTKKQEQFQTLITELETENKNKDEYIKSVDNEIKDILDQIVYLGEEKATLENELKELEKQLHAFRIPKPVKKASVAPVPPKAVRRWDSDTSVESEDCTRLNNFLKKAKIVSKK</sequence>
<feature type="coiled-coil region" evidence="1">
    <location>
        <begin position="123"/>
        <end position="208"/>
    </location>
</feature>
<protein>
    <submittedName>
        <fullName evidence="2">Uncharacterized protein</fullName>
    </submittedName>
</protein>
<dbReference type="OrthoDB" id="10428833at2759"/>
<feature type="coiled-coil region" evidence="1">
    <location>
        <begin position="340"/>
        <end position="453"/>
    </location>
</feature>
<evidence type="ECO:0000256" key="1">
    <source>
        <dbReference type="SAM" id="Coils"/>
    </source>
</evidence>
<proteinExistence type="predicted"/>
<feature type="coiled-coil region" evidence="1">
    <location>
        <begin position="268"/>
        <end position="295"/>
    </location>
</feature>
<evidence type="ECO:0000313" key="2">
    <source>
        <dbReference type="EMBL" id="CAG9835776.1"/>
    </source>
</evidence>
<dbReference type="Proteomes" id="UP001153709">
    <property type="component" value="Chromosome 6"/>
</dbReference>
<reference evidence="2" key="1">
    <citation type="submission" date="2022-01" db="EMBL/GenBank/DDBJ databases">
        <authorList>
            <person name="King R."/>
        </authorList>
    </citation>
    <scope>NUCLEOTIDE SEQUENCE</scope>
</reference>